<organism evidence="2 3">
    <name type="scientific">Rhodopirellula baltica (strain DSM 10527 / NCIMB 13988 / SH1)</name>
    <dbReference type="NCBI Taxonomy" id="243090"/>
    <lineage>
        <taxon>Bacteria</taxon>
        <taxon>Pseudomonadati</taxon>
        <taxon>Planctomycetota</taxon>
        <taxon>Planctomycetia</taxon>
        <taxon>Pirellulales</taxon>
        <taxon>Pirellulaceae</taxon>
        <taxon>Rhodopirellula</taxon>
    </lineage>
</organism>
<dbReference type="EnsemblBacteria" id="CAD72279">
    <property type="protein sequence ID" value="CAD72279"/>
    <property type="gene ID" value="RB1809"/>
</dbReference>
<name>Q7UWT3_RHOBA</name>
<evidence type="ECO:0000313" key="2">
    <source>
        <dbReference type="EMBL" id="CAD72279.1"/>
    </source>
</evidence>
<dbReference type="AlphaFoldDB" id="Q7UWT3"/>
<dbReference type="HOGENOM" id="CLU_3122002_0_0_0"/>
<reference evidence="2 3" key="1">
    <citation type="journal article" date="2003" name="Proc. Natl. Acad. Sci. U.S.A.">
        <title>Complete genome sequence of the marine planctomycete Pirellula sp. strain 1.</title>
        <authorList>
            <person name="Gloeckner F.O."/>
            <person name="Kube M."/>
            <person name="Bauer M."/>
            <person name="Teeling H."/>
            <person name="Lombardot T."/>
            <person name="Ludwig W."/>
            <person name="Gade D."/>
            <person name="Beck A."/>
            <person name="Borzym K."/>
            <person name="Heitmann K."/>
            <person name="Rabus R."/>
            <person name="Schlesner H."/>
            <person name="Amann R."/>
            <person name="Reinhardt R."/>
        </authorList>
    </citation>
    <scope>NUCLEOTIDE SEQUENCE [LARGE SCALE GENOMIC DNA]</scope>
    <source>
        <strain evidence="3">DSM 10527 / NCIMB 13988 / SH1</strain>
    </source>
</reference>
<evidence type="ECO:0000313" key="3">
    <source>
        <dbReference type="Proteomes" id="UP000001025"/>
    </source>
</evidence>
<sequence length="50" mass="5403">MSPLFRQASLQRQAIPFATSLAIASGCSTNSPRHETVEDNCSPLNDRING</sequence>
<feature type="region of interest" description="Disordered" evidence="1">
    <location>
        <begin position="28"/>
        <end position="50"/>
    </location>
</feature>
<accession>Q7UWT3</accession>
<gene>
    <name evidence="2" type="ordered locus">RB1809</name>
</gene>
<dbReference type="KEGG" id="rba:RB1809"/>
<dbReference type="InParanoid" id="Q7UWT3"/>
<protein>
    <submittedName>
        <fullName evidence="2">Similar to replicase</fullName>
    </submittedName>
</protein>
<dbReference type="Proteomes" id="UP000001025">
    <property type="component" value="Chromosome"/>
</dbReference>
<proteinExistence type="predicted"/>
<evidence type="ECO:0000256" key="1">
    <source>
        <dbReference type="SAM" id="MobiDB-lite"/>
    </source>
</evidence>
<keyword evidence="3" id="KW-1185">Reference proteome</keyword>
<dbReference type="EMBL" id="BX294135">
    <property type="protein sequence ID" value="CAD72279.1"/>
    <property type="molecule type" value="Genomic_DNA"/>
</dbReference>
<dbReference type="PROSITE" id="PS51257">
    <property type="entry name" value="PROKAR_LIPOPROTEIN"/>
    <property type="match status" value="1"/>
</dbReference>
<dbReference type="PATRIC" id="fig|243090.15.peg.833"/>